<organism evidence="2 3">
    <name type="scientific">Aureispira anguillae</name>
    <dbReference type="NCBI Taxonomy" id="2864201"/>
    <lineage>
        <taxon>Bacteria</taxon>
        <taxon>Pseudomonadati</taxon>
        <taxon>Bacteroidota</taxon>
        <taxon>Saprospiria</taxon>
        <taxon>Saprospirales</taxon>
        <taxon>Saprospiraceae</taxon>
        <taxon>Aureispira</taxon>
    </lineage>
</organism>
<name>A0A915YKQ5_9BACT</name>
<evidence type="ECO:0000313" key="3">
    <source>
        <dbReference type="Proteomes" id="UP001060919"/>
    </source>
</evidence>
<dbReference type="EMBL" id="AP026867">
    <property type="protein sequence ID" value="BDS14998.1"/>
    <property type="molecule type" value="Genomic_DNA"/>
</dbReference>
<evidence type="ECO:0000313" key="2">
    <source>
        <dbReference type="EMBL" id="BDS14998.1"/>
    </source>
</evidence>
<proteinExistence type="predicted"/>
<accession>A0A915YKQ5</accession>
<feature type="compositionally biased region" description="Polar residues" evidence="1">
    <location>
        <begin position="12"/>
        <end position="21"/>
    </location>
</feature>
<dbReference type="Proteomes" id="UP001060919">
    <property type="component" value="Chromosome"/>
</dbReference>
<keyword evidence="3" id="KW-1185">Reference proteome</keyword>
<feature type="compositionally biased region" description="Basic and acidic residues" evidence="1">
    <location>
        <begin position="1"/>
        <end position="11"/>
    </location>
</feature>
<protein>
    <submittedName>
        <fullName evidence="2">Uncharacterized protein</fullName>
    </submittedName>
</protein>
<sequence length="47" mass="5322">MGLEKDYEKENTGLTNLNQGYTSYSENDLSEFVDNSPEAIEARKNCC</sequence>
<dbReference type="KEGG" id="aup:AsAng_0057800"/>
<dbReference type="RefSeq" id="WP_264790190.1">
    <property type="nucleotide sequence ID" value="NZ_AP026867.1"/>
</dbReference>
<gene>
    <name evidence="2" type="ORF">AsAng_0057800</name>
</gene>
<feature type="region of interest" description="Disordered" evidence="1">
    <location>
        <begin position="1"/>
        <end position="21"/>
    </location>
</feature>
<dbReference type="AlphaFoldDB" id="A0A915YKQ5"/>
<evidence type="ECO:0000256" key="1">
    <source>
        <dbReference type="SAM" id="MobiDB-lite"/>
    </source>
</evidence>
<reference evidence="2" key="1">
    <citation type="submission" date="2022-09" db="EMBL/GenBank/DDBJ databases">
        <title>Aureispira anguillicida sp. nov., isolated from Leptocephalus of Japanese eel Anguilla japonica.</title>
        <authorList>
            <person name="Yuasa K."/>
            <person name="Mekata T."/>
            <person name="Ikunari K."/>
        </authorList>
    </citation>
    <scope>NUCLEOTIDE SEQUENCE</scope>
    <source>
        <strain evidence="2">EL160426</strain>
    </source>
</reference>